<comment type="caution">
    <text evidence="1">The sequence shown here is derived from an EMBL/GenBank/DDBJ whole genome shotgun (WGS) entry which is preliminary data.</text>
</comment>
<keyword evidence="1" id="KW-0548">Nucleotidyltransferase</keyword>
<keyword evidence="1" id="KW-0808">Transferase</keyword>
<accession>A0A3M7T1Z6</accession>
<dbReference type="GO" id="GO:0003964">
    <property type="term" value="F:RNA-directed DNA polymerase activity"/>
    <property type="evidence" value="ECO:0007669"/>
    <property type="project" value="UniProtKB-KW"/>
</dbReference>
<proteinExistence type="predicted"/>
<keyword evidence="2" id="KW-1185">Reference proteome</keyword>
<sequence length="151" mass="17436">MLFDVSKCKAMEFSRSGKNIYAQSELLMGDDESRSALAFVDTEKDMGVTFSRNLKFSIHIKNQGNRATGILGQLKRSFRYWTIDTCMTLYCAFVRPYLEYAAGLHQMYPTGKHIYQQDSQRVERPASYIHRYRLGQQVQGGYDAFRSSQQS</sequence>
<evidence type="ECO:0000313" key="2">
    <source>
        <dbReference type="Proteomes" id="UP000276133"/>
    </source>
</evidence>
<dbReference type="EMBL" id="REGN01000418">
    <property type="protein sequence ID" value="RNA42073.1"/>
    <property type="molecule type" value="Genomic_DNA"/>
</dbReference>
<protein>
    <submittedName>
        <fullName evidence="1">RNA-directed DNA polymerase from mobile element jockey-like</fullName>
    </submittedName>
</protein>
<gene>
    <name evidence="1" type="ORF">BpHYR1_016418</name>
</gene>
<dbReference type="AlphaFoldDB" id="A0A3M7T1Z6"/>
<reference evidence="1 2" key="1">
    <citation type="journal article" date="2018" name="Sci. Rep.">
        <title>Genomic signatures of local adaptation to the degree of environmental predictability in rotifers.</title>
        <authorList>
            <person name="Franch-Gras L."/>
            <person name="Hahn C."/>
            <person name="Garcia-Roger E.M."/>
            <person name="Carmona M.J."/>
            <person name="Serra M."/>
            <person name="Gomez A."/>
        </authorList>
    </citation>
    <scope>NUCLEOTIDE SEQUENCE [LARGE SCALE GENOMIC DNA]</scope>
    <source>
        <strain evidence="1">HYR1</strain>
    </source>
</reference>
<dbReference type="OrthoDB" id="426210at2759"/>
<evidence type="ECO:0000313" key="1">
    <source>
        <dbReference type="EMBL" id="RNA42073.1"/>
    </source>
</evidence>
<name>A0A3M7T1Z6_BRAPC</name>
<keyword evidence="1" id="KW-0695">RNA-directed DNA polymerase</keyword>
<organism evidence="1 2">
    <name type="scientific">Brachionus plicatilis</name>
    <name type="common">Marine rotifer</name>
    <name type="synonym">Brachionus muelleri</name>
    <dbReference type="NCBI Taxonomy" id="10195"/>
    <lineage>
        <taxon>Eukaryota</taxon>
        <taxon>Metazoa</taxon>
        <taxon>Spiralia</taxon>
        <taxon>Gnathifera</taxon>
        <taxon>Rotifera</taxon>
        <taxon>Eurotatoria</taxon>
        <taxon>Monogononta</taxon>
        <taxon>Pseudotrocha</taxon>
        <taxon>Ploima</taxon>
        <taxon>Brachionidae</taxon>
        <taxon>Brachionus</taxon>
    </lineage>
</organism>
<dbReference type="Proteomes" id="UP000276133">
    <property type="component" value="Unassembled WGS sequence"/>
</dbReference>